<dbReference type="PANTHER" id="PTHR11102:SF160">
    <property type="entry name" value="ERAD-ASSOCIATED E3 UBIQUITIN-PROTEIN LIGASE COMPONENT HRD3"/>
    <property type="match status" value="1"/>
</dbReference>
<gene>
    <name evidence="3" type="ORF">M9Y10_017282</name>
    <name evidence="4" type="ORF">M9Y10_035826</name>
</gene>
<dbReference type="Proteomes" id="UP001470230">
    <property type="component" value="Unassembled WGS sequence"/>
</dbReference>
<dbReference type="SUPFAM" id="SSF56112">
    <property type="entry name" value="Protein kinase-like (PK-like)"/>
    <property type="match status" value="1"/>
</dbReference>
<evidence type="ECO:0000313" key="4">
    <source>
        <dbReference type="EMBL" id="KAK8837885.1"/>
    </source>
</evidence>
<feature type="domain" description="Protein kinase" evidence="2">
    <location>
        <begin position="12"/>
        <end position="272"/>
    </location>
</feature>
<evidence type="ECO:0000313" key="5">
    <source>
        <dbReference type="Proteomes" id="UP001470230"/>
    </source>
</evidence>
<keyword evidence="5" id="KW-1185">Reference proteome</keyword>
<sequence>MSEDLKNSLYDLEIIKTLSEKESTLLYLVKNIKTQQEFVAKIYKNQLKTVEEKKLFIKEIISYSKIRSPGVSLLSSFSLRNDNNCFPIVLTKYREGGSLDEILEKQYSGIKIPAFTQKRKYTILISIVLAMETLHSLQIYHNNLKPSNIVLDKDLTPHIINPFFSSFSNAIQNSDFFYTAPEIVLNQPFSNKSDIYSFSLLLYEFVTNKRPYEKSDTYEQFLNDLKNFKRPELSFVRDLRIRNFIKRCWSSNPTQRPSFEDILTEVTDESYLRAFNVTKREVTDYIISYKIQEEEFIYEDEDAKITNSNINSKFVIKHGKERDMMSTKIAADNGEAEAMFDYALRLQKGDGVPKDRKLAAQYYKMSADKGYVLAMFNYAILYYNGDGVEVDKKKAAQYFKKAADAGETTAMINYAYMLHTGVGVQPDSKKCARYYKMAADRGQVKGMLNYAILLQNGEGVQPNLHEAARYFKMAANEGEVTSMLNYGIMLRDGKGIEQNKTKALKYLKMAANKGSVRAMTEYGIALQRGDCGVCNKEEAFYYFKKAAEKNDSIALFNLGIVYEHGEGCKVDLNEAERCYKTAADNGNSNAMFNYGLLHYENENESFVNKELAIQYFEKAAELENPYAYFQLGIMMLEGRDLEVDVEKGLKYVKMAVDMNHLQAMYRYALMLYNGEYVEQNKVKAASYYKAAADRGEVNSMLNYGLMLLNGDGIPQNKKEAEHYFQLAKEIGNITIALEEEE</sequence>
<dbReference type="EMBL" id="JAPFFF010000057">
    <property type="protein sequence ID" value="KAK8837885.1"/>
    <property type="molecule type" value="Genomic_DNA"/>
</dbReference>
<dbReference type="Gene3D" id="1.10.510.10">
    <property type="entry name" value="Transferase(Phosphotransferase) domain 1"/>
    <property type="match status" value="1"/>
</dbReference>
<reference evidence="3 5" key="1">
    <citation type="submission" date="2024-04" db="EMBL/GenBank/DDBJ databases">
        <title>Tritrichomonas musculus Genome.</title>
        <authorList>
            <person name="Alves-Ferreira E."/>
            <person name="Grigg M."/>
            <person name="Lorenzi H."/>
            <person name="Galac M."/>
        </authorList>
    </citation>
    <scope>NUCLEOTIDE SEQUENCE [LARGE SCALE GENOMIC DNA]</scope>
    <source>
        <strain evidence="3 5">EAF2021</strain>
    </source>
</reference>
<dbReference type="SUPFAM" id="SSF81901">
    <property type="entry name" value="HCP-like"/>
    <property type="match status" value="3"/>
</dbReference>
<dbReference type="SMART" id="SM00671">
    <property type="entry name" value="SEL1"/>
    <property type="match status" value="11"/>
</dbReference>
<accession>A0ABR2GNF2</accession>
<name>A0ABR2GNF2_9EUKA</name>
<dbReference type="InterPro" id="IPR050767">
    <property type="entry name" value="Sel1_AlgK"/>
</dbReference>
<dbReference type="Pfam" id="PF00069">
    <property type="entry name" value="Pkinase"/>
    <property type="match status" value="1"/>
</dbReference>
<dbReference type="InterPro" id="IPR000719">
    <property type="entry name" value="Prot_kinase_dom"/>
</dbReference>
<comment type="caution">
    <text evidence="3">The sequence shown here is derived from an EMBL/GenBank/DDBJ whole genome shotgun (WGS) entry which is preliminary data.</text>
</comment>
<evidence type="ECO:0000256" key="1">
    <source>
        <dbReference type="ARBA" id="ARBA00038101"/>
    </source>
</evidence>
<comment type="similarity">
    <text evidence="1">Belongs to the sel-1 family.</text>
</comment>
<dbReference type="InterPro" id="IPR011009">
    <property type="entry name" value="Kinase-like_dom_sf"/>
</dbReference>
<evidence type="ECO:0000259" key="2">
    <source>
        <dbReference type="PROSITE" id="PS50011"/>
    </source>
</evidence>
<dbReference type="Pfam" id="PF08238">
    <property type="entry name" value="Sel1"/>
    <property type="match status" value="11"/>
</dbReference>
<dbReference type="Gene3D" id="1.25.40.10">
    <property type="entry name" value="Tetratricopeptide repeat domain"/>
    <property type="match status" value="2"/>
</dbReference>
<protein>
    <recommendedName>
        <fullName evidence="2">Protein kinase domain-containing protein</fullName>
    </recommendedName>
</protein>
<proteinExistence type="inferred from homology"/>
<dbReference type="InterPro" id="IPR011990">
    <property type="entry name" value="TPR-like_helical_dom_sf"/>
</dbReference>
<dbReference type="PROSITE" id="PS50011">
    <property type="entry name" value="PROTEIN_KINASE_DOM"/>
    <property type="match status" value="1"/>
</dbReference>
<evidence type="ECO:0000313" key="3">
    <source>
        <dbReference type="EMBL" id="KAK8835191.1"/>
    </source>
</evidence>
<dbReference type="InterPro" id="IPR006597">
    <property type="entry name" value="Sel1-like"/>
</dbReference>
<dbReference type="EMBL" id="JAPFFF010000213">
    <property type="protein sequence ID" value="KAK8835191.1"/>
    <property type="molecule type" value="Genomic_DNA"/>
</dbReference>
<organism evidence="3 5">
    <name type="scientific">Tritrichomonas musculus</name>
    <dbReference type="NCBI Taxonomy" id="1915356"/>
    <lineage>
        <taxon>Eukaryota</taxon>
        <taxon>Metamonada</taxon>
        <taxon>Parabasalia</taxon>
        <taxon>Tritrichomonadida</taxon>
        <taxon>Tritrichomonadidae</taxon>
        <taxon>Tritrichomonas</taxon>
    </lineage>
</organism>
<dbReference type="PANTHER" id="PTHR11102">
    <property type="entry name" value="SEL-1-LIKE PROTEIN"/>
    <property type="match status" value="1"/>
</dbReference>